<keyword evidence="2" id="KW-0732">Signal</keyword>
<dbReference type="Proteomes" id="UP001612915">
    <property type="component" value="Unassembled WGS sequence"/>
</dbReference>
<comment type="caution">
    <text evidence="3">The sequence shown here is derived from an EMBL/GenBank/DDBJ whole genome shotgun (WGS) entry which is preliminary data.</text>
</comment>
<proteinExistence type="predicted"/>
<evidence type="ECO:0000256" key="1">
    <source>
        <dbReference type="SAM" id="MobiDB-lite"/>
    </source>
</evidence>
<evidence type="ECO:0008006" key="5">
    <source>
        <dbReference type="Google" id="ProtNLM"/>
    </source>
</evidence>
<name>A0ABW8AL71_9ACTN</name>
<dbReference type="RefSeq" id="WP_398277984.1">
    <property type="nucleotide sequence ID" value="NZ_JBITLV010000002.1"/>
</dbReference>
<evidence type="ECO:0000313" key="4">
    <source>
        <dbReference type="Proteomes" id="UP001612915"/>
    </source>
</evidence>
<evidence type="ECO:0000313" key="3">
    <source>
        <dbReference type="EMBL" id="MFI7587067.1"/>
    </source>
</evidence>
<feature type="signal peptide" evidence="2">
    <location>
        <begin position="1"/>
        <end position="19"/>
    </location>
</feature>
<feature type="region of interest" description="Disordered" evidence="1">
    <location>
        <begin position="154"/>
        <end position="196"/>
    </location>
</feature>
<gene>
    <name evidence="3" type="ORF">ACIB24_08345</name>
</gene>
<keyword evidence="4" id="KW-1185">Reference proteome</keyword>
<dbReference type="PROSITE" id="PS51257">
    <property type="entry name" value="PROKAR_LIPOPROTEIN"/>
    <property type="match status" value="1"/>
</dbReference>
<evidence type="ECO:0000256" key="2">
    <source>
        <dbReference type="SAM" id="SignalP"/>
    </source>
</evidence>
<reference evidence="3 4" key="1">
    <citation type="submission" date="2024-10" db="EMBL/GenBank/DDBJ databases">
        <title>The Natural Products Discovery Center: Release of the First 8490 Sequenced Strains for Exploring Actinobacteria Biosynthetic Diversity.</title>
        <authorList>
            <person name="Kalkreuter E."/>
            <person name="Kautsar S.A."/>
            <person name="Yang D."/>
            <person name="Bader C.D."/>
            <person name="Teijaro C.N."/>
            <person name="Fluegel L."/>
            <person name="Davis C.M."/>
            <person name="Simpson J.R."/>
            <person name="Lauterbach L."/>
            <person name="Steele A.D."/>
            <person name="Gui C."/>
            <person name="Meng S."/>
            <person name="Li G."/>
            <person name="Viehrig K."/>
            <person name="Ye F."/>
            <person name="Su P."/>
            <person name="Kiefer A.F."/>
            <person name="Nichols A."/>
            <person name="Cepeda A.J."/>
            <person name="Yan W."/>
            <person name="Fan B."/>
            <person name="Jiang Y."/>
            <person name="Adhikari A."/>
            <person name="Zheng C.-J."/>
            <person name="Schuster L."/>
            <person name="Cowan T.M."/>
            <person name="Smanski M.J."/>
            <person name="Chevrette M.G."/>
            <person name="De Carvalho L.P.S."/>
            <person name="Shen B."/>
        </authorList>
    </citation>
    <scope>NUCLEOTIDE SEQUENCE [LARGE SCALE GENOMIC DNA]</scope>
    <source>
        <strain evidence="3 4">NPDC049639</strain>
    </source>
</reference>
<accession>A0ABW8AL71</accession>
<organism evidence="3 4">
    <name type="scientific">Spongisporangium articulatum</name>
    <dbReference type="NCBI Taxonomy" id="3362603"/>
    <lineage>
        <taxon>Bacteria</taxon>
        <taxon>Bacillati</taxon>
        <taxon>Actinomycetota</taxon>
        <taxon>Actinomycetes</taxon>
        <taxon>Kineosporiales</taxon>
        <taxon>Kineosporiaceae</taxon>
        <taxon>Spongisporangium</taxon>
    </lineage>
</organism>
<feature type="chain" id="PRO_5047306949" description="Secreted protein" evidence="2">
    <location>
        <begin position="20"/>
        <end position="196"/>
    </location>
</feature>
<protein>
    <recommendedName>
        <fullName evidence="5">Secreted protein</fullName>
    </recommendedName>
</protein>
<sequence>MRRSIVVLGVLLAAGGAVSACGQGGGPLSAEAVGRAQGWGVDPALVYVTKVEGYSPAAGGAGVYGDAGYQGVYTSRTGADLRLTVERRTLTAQTCPEVPIPAAAPGAPVECTADGEAWRRSSGDRHEYALPVGDLTVMASGPSATPVDVLRQAATEAHPASSDEILEVLPPPPGGPVERGDITGDNAPDNHVGPGG</sequence>
<dbReference type="EMBL" id="JBITLV010000002">
    <property type="protein sequence ID" value="MFI7587067.1"/>
    <property type="molecule type" value="Genomic_DNA"/>
</dbReference>